<dbReference type="CDD" id="cd00110">
    <property type="entry name" value="LamG"/>
    <property type="match status" value="1"/>
</dbReference>
<organism evidence="3 4">
    <name type="scientific">Takifugu bimaculatus</name>
    <dbReference type="NCBI Taxonomy" id="433685"/>
    <lineage>
        <taxon>Eukaryota</taxon>
        <taxon>Metazoa</taxon>
        <taxon>Chordata</taxon>
        <taxon>Craniata</taxon>
        <taxon>Vertebrata</taxon>
        <taxon>Euteleostomi</taxon>
        <taxon>Actinopterygii</taxon>
        <taxon>Neopterygii</taxon>
        <taxon>Teleostei</taxon>
        <taxon>Neoteleostei</taxon>
        <taxon>Acanthomorphata</taxon>
        <taxon>Eupercaria</taxon>
        <taxon>Tetraodontiformes</taxon>
        <taxon>Tetradontoidea</taxon>
        <taxon>Tetraodontidae</taxon>
        <taxon>Takifugu</taxon>
    </lineage>
</organism>
<evidence type="ECO:0000313" key="3">
    <source>
        <dbReference type="EMBL" id="TNM96651.1"/>
    </source>
</evidence>
<dbReference type="InterPro" id="IPR001791">
    <property type="entry name" value="Laminin_G"/>
</dbReference>
<dbReference type="InterPro" id="IPR050372">
    <property type="entry name" value="Neurexin-related_CASP"/>
</dbReference>
<dbReference type="InterPro" id="IPR013320">
    <property type="entry name" value="ConA-like_dom_sf"/>
</dbReference>
<comment type="caution">
    <text evidence="1">Lacks conserved residue(s) required for the propagation of feature annotation.</text>
</comment>
<dbReference type="Pfam" id="PF00054">
    <property type="entry name" value="Laminin_G_1"/>
    <property type="match status" value="2"/>
</dbReference>
<feature type="domain" description="Laminin G" evidence="2">
    <location>
        <begin position="36"/>
        <end position="205"/>
    </location>
</feature>
<evidence type="ECO:0000313" key="4">
    <source>
        <dbReference type="Proteomes" id="UP000516260"/>
    </source>
</evidence>
<sequence>MDPVRLPVVPPTPLGVLPPGALTCAAQVDSSFLPSAAQFGLSKHSHMTFLINPGALRKSVSLKISARTRSPDGLLLLLSDAKQMDFAVVKLAGGKVTLSADLGKGPTSVTSPVSITDGLWHTVSAEVSRRSLALAVDGSKPGSASIRGNQLDVDRRLYLGGLPHAHATRRINVSSSFQGCVRSVHLNGAMLDLTKPASRHNVTSCFTDDQAGSYFDGSGHALFRKPNTALNLQVDGRSYITPNPYPQSTSAETKNPVYLGGYPVGVKQNCLSITTRFRGCLKKIQLIKSHLSDTLDLSSAHFLSGVTPDSCPVG</sequence>
<dbReference type="EMBL" id="SWLE01000009">
    <property type="protein sequence ID" value="TNM96651.1"/>
    <property type="molecule type" value="Genomic_DNA"/>
</dbReference>
<protein>
    <recommendedName>
        <fullName evidence="2">Laminin G domain-containing protein</fullName>
    </recommendedName>
</protein>
<reference evidence="3 4" key="1">
    <citation type="submission" date="2019-04" db="EMBL/GenBank/DDBJ databases">
        <title>The sequence and de novo assembly of Takifugu bimaculatus genome using PacBio and Hi-C technologies.</title>
        <authorList>
            <person name="Xu P."/>
            <person name="Liu B."/>
            <person name="Zhou Z."/>
        </authorList>
    </citation>
    <scope>NUCLEOTIDE SEQUENCE [LARGE SCALE GENOMIC DNA]</scope>
    <source>
        <strain evidence="3">TB-2018</strain>
        <tissue evidence="3">Muscle</tissue>
    </source>
</reference>
<gene>
    <name evidence="3" type="ORF">fugu_016312</name>
</gene>
<dbReference type="PROSITE" id="PS50025">
    <property type="entry name" value="LAM_G_DOMAIN"/>
    <property type="match status" value="1"/>
</dbReference>
<dbReference type="SUPFAM" id="SSF49899">
    <property type="entry name" value="Concanavalin A-like lectins/glucanases"/>
    <property type="match status" value="2"/>
</dbReference>
<dbReference type="Gene3D" id="2.60.120.200">
    <property type="match status" value="3"/>
</dbReference>
<dbReference type="PANTHER" id="PTHR15036">
    <property type="entry name" value="PIKACHURIN-LIKE PROTEIN"/>
    <property type="match status" value="1"/>
</dbReference>
<dbReference type="SMART" id="SM00282">
    <property type="entry name" value="LamG"/>
    <property type="match status" value="1"/>
</dbReference>
<proteinExistence type="predicted"/>
<comment type="caution">
    <text evidence="3">The sequence shown here is derived from an EMBL/GenBank/DDBJ whole genome shotgun (WGS) entry which is preliminary data.</text>
</comment>
<dbReference type="AlphaFoldDB" id="A0A4Z2BWT8"/>
<dbReference type="Proteomes" id="UP000516260">
    <property type="component" value="Chromosome 17"/>
</dbReference>
<evidence type="ECO:0000256" key="1">
    <source>
        <dbReference type="PROSITE-ProRule" id="PRU00122"/>
    </source>
</evidence>
<name>A0A4Z2BWT8_9TELE</name>
<evidence type="ECO:0000259" key="2">
    <source>
        <dbReference type="PROSITE" id="PS50025"/>
    </source>
</evidence>
<keyword evidence="4" id="KW-1185">Reference proteome</keyword>
<dbReference type="PANTHER" id="PTHR15036:SF65">
    <property type="entry name" value="LAMININ SUBUNIT ALPHA-2"/>
    <property type="match status" value="1"/>
</dbReference>
<accession>A0A4Z2BWT8</accession>